<dbReference type="EMBL" id="AP026866">
    <property type="protein sequence ID" value="BDS07896.1"/>
    <property type="molecule type" value="Genomic_DNA"/>
</dbReference>
<dbReference type="AlphaFoldDB" id="A0AAT9FPH8"/>
<dbReference type="PANTHER" id="PTHR43706:SF47">
    <property type="entry name" value="EXTERNAL NADH-UBIQUINONE OXIDOREDUCTASE 1, MITOCHONDRIAL-RELATED"/>
    <property type="match status" value="1"/>
</dbReference>
<dbReference type="InterPro" id="IPR045024">
    <property type="entry name" value="NDH-2"/>
</dbReference>
<keyword evidence="3" id="KW-0285">Flavoprotein</keyword>
<feature type="transmembrane region" description="Helical" evidence="8">
    <location>
        <begin position="374"/>
        <end position="391"/>
    </location>
</feature>
<dbReference type="Pfam" id="PF07992">
    <property type="entry name" value="Pyr_redox_2"/>
    <property type="match status" value="1"/>
</dbReference>
<gene>
    <name evidence="10" type="primary">ndhd</name>
    <name evidence="10" type="ORF">NT6N_29360</name>
</gene>
<evidence type="ECO:0000313" key="10">
    <source>
        <dbReference type="EMBL" id="BDS07896.1"/>
    </source>
</evidence>
<dbReference type="InterPro" id="IPR023753">
    <property type="entry name" value="FAD/NAD-binding_dom"/>
</dbReference>
<evidence type="ECO:0000256" key="2">
    <source>
        <dbReference type="ARBA" id="ARBA00012637"/>
    </source>
</evidence>
<organism evidence="10">
    <name type="scientific">Oceaniferula spumae</name>
    <dbReference type="NCBI Taxonomy" id="2979115"/>
    <lineage>
        <taxon>Bacteria</taxon>
        <taxon>Pseudomonadati</taxon>
        <taxon>Verrucomicrobiota</taxon>
        <taxon>Verrucomicrobiia</taxon>
        <taxon>Verrucomicrobiales</taxon>
        <taxon>Verrucomicrobiaceae</taxon>
        <taxon>Oceaniferula</taxon>
    </lineage>
</organism>
<dbReference type="PROSITE" id="PS51257">
    <property type="entry name" value="PROKAR_LIPOPROTEIN"/>
    <property type="match status" value="1"/>
</dbReference>
<keyword evidence="6" id="KW-0520">NAD</keyword>
<evidence type="ECO:0000259" key="9">
    <source>
        <dbReference type="Pfam" id="PF07992"/>
    </source>
</evidence>
<evidence type="ECO:0000256" key="3">
    <source>
        <dbReference type="ARBA" id="ARBA00022630"/>
    </source>
</evidence>
<keyword evidence="5" id="KW-0560">Oxidoreductase</keyword>
<dbReference type="PRINTS" id="PR00411">
    <property type="entry name" value="PNDRDTASEI"/>
</dbReference>
<dbReference type="SUPFAM" id="SSF51905">
    <property type="entry name" value="FAD/NAD(P)-binding domain"/>
    <property type="match status" value="1"/>
</dbReference>
<feature type="domain" description="FAD/NAD(P)-binding" evidence="9">
    <location>
        <begin position="6"/>
        <end position="324"/>
    </location>
</feature>
<comment type="catalytic activity">
    <reaction evidence="7">
        <text>a quinone + NADH + H(+) = a quinol + NAD(+)</text>
        <dbReference type="Rhea" id="RHEA:46160"/>
        <dbReference type="ChEBI" id="CHEBI:15378"/>
        <dbReference type="ChEBI" id="CHEBI:24646"/>
        <dbReference type="ChEBI" id="CHEBI:57540"/>
        <dbReference type="ChEBI" id="CHEBI:57945"/>
        <dbReference type="ChEBI" id="CHEBI:132124"/>
        <dbReference type="EC" id="1.6.5.9"/>
    </reaction>
</comment>
<dbReference type="PANTHER" id="PTHR43706">
    <property type="entry name" value="NADH DEHYDROGENASE"/>
    <property type="match status" value="1"/>
</dbReference>
<keyword evidence="4" id="KW-0274">FAD</keyword>
<evidence type="ECO:0000256" key="7">
    <source>
        <dbReference type="ARBA" id="ARBA00047599"/>
    </source>
</evidence>
<evidence type="ECO:0000256" key="1">
    <source>
        <dbReference type="ARBA" id="ARBA00005272"/>
    </source>
</evidence>
<evidence type="ECO:0000256" key="5">
    <source>
        <dbReference type="ARBA" id="ARBA00023002"/>
    </source>
</evidence>
<accession>A0AAT9FPH8</accession>
<dbReference type="InterPro" id="IPR036188">
    <property type="entry name" value="FAD/NAD-bd_sf"/>
</dbReference>
<dbReference type="KEGG" id="osu:NT6N_29360"/>
<dbReference type="Gene3D" id="3.50.50.100">
    <property type="match status" value="1"/>
</dbReference>
<dbReference type="EC" id="1.6.5.9" evidence="2"/>
<keyword evidence="8" id="KW-0812">Transmembrane</keyword>
<protein>
    <recommendedName>
        <fullName evidence="2">NADH:ubiquinone reductase (non-electrogenic)</fullName>
        <ecNumber evidence="2">1.6.5.9</ecNumber>
    </recommendedName>
</protein>
<keyword evidence="8" id="KW-1133">Transmembrane helix</keyword>
<keyword evidence="8" id="KW-0472">Membrane</keyword>
<sequence length="420" mass="45947">MEENKHVLIIGGGFAGLACAKKLANKSGIRVTLVDKENHHLFQPLLYQVATAALAATDIARSLRQLMSNAANVTVLMDTITGIDVEKRQASSELRVYDYNYLVLATGAQTSYFGKDEWAEHTLGLKSLDDAFAVRRSVLEALERAELSEDPKERERLMTIAIVGGGPTGVELAGAYSDLARRALKTNYRRLDINKLRVLLIQSGDRILKPFDPDQSEYTKEQLEKVGVEIILGHRVTGVEKHTLTFDDAPAIHAETLIWAAGVGASPLTKMLGVETDRGGRVVTNQDLTIPGHSDIFLAGDVTAHIDVKGQQVPGLAPAASQMGKYIGERIVTLVSAPGEHPGVPFIYKDKGIMAIIGKNTAIVKLGSMKLRGYLAWIAWLFIHLLFLIGFRNKLSVLLQWAWAYVKDKPGARVFSSKPS</sequence>
<evidence type="ECO:0000256" key="6">
    <source>
        <dbReference type="ARBA" id="ARBA00023027"/>
    </source>
</evidence>
<reference evidence="10" key="1">
    <citation type="submission" date="2024-07" db="EMBL/GenBank/DDBJ databases">
        <title>Complete genome sequence of Verrucomicrobiaceae bacterium NT6N.</title>
        <authorList>
            <person name="Huang C."/>
            <person name="Takami H."/>
            <person name="Hamasaki K."/>
        </authorList>
    </citation>
    <scope>NUCLEOTIDE SEQUENCE</scope>
    <source>
        <strain evidence="10">NT6N</strain>
    </source>
</reference>
<proteinExistence type="inferred from homology"/>
<evidence type="ECO:0000256" key="8">
    <source>
        <dbReference type="SAM" id="Phobius"/>
    </source>
</evidence>
<evidence type="ECO:0000256" key="4">
    <source>
        <dbReference type="ARBA" id="ARBA00022827"/>
    </source>
</evidence>
<dbReference type="GO" id="GO:0050136">
    <property type="term" value="F:NADH dehydrogenase (quinone) (non-electrogenic) activity"/>
    <property type="evidence" value="ECO:0007669"/>
    <property type="project" value="UniProtKB-EC"/>
</dbReference>
<comment type="similarity">
    <text evidence="1">Belongs to the NADH dehydrogenase family.</text>
</comment>
<name>A0AAT9FPH8_9BACT</name>
<dbReference type="PRINTS" id="PR00368">
    <property type="entry name" value="FADPNR"/>
</dbReference>